<reference evidence="2" key="1">
    <citation type="submission" date="2022-11" db="UniProtKB">
        <authorList>
            <consortium name="WormBaseParasite"/>
        </authorList>
    </citation>
    <scope>IDENTIFICATION</scope>
</reference>
<name>A0A915IMB4_ROMCU</name>
<evidence type="ECO:0000313" key="1">
    <source>
        <dbReference type="Proteomes" id="UP000887565"/>
    </source>
</evidence>
<organism evidence="1 2">
    <name type="scientific">Romanomermis culicivorax</name>
    <name type="common">Nematode worm</name>
    <dbReference type="NCBI Taxonomy" id="13658"/>
    <lineage>
        <taxon>Eukaryota</taxon>
        <taxon>Metazoa</taxon>
        <taxon>Ecdysozoa</taxon>
        <taxon>Nematoda</taxon>
        <taxon>Enoplea</taxon>
        <taxon>Dorylaimia</taxon>
        <taxon>Mermithida</taxon>
        <taxon>Mermithoidea</taxon>
        <taxon>Mermithidae</taxon>
        <taxon>Romanomermis</taxon>
    </lineage>
</organism>
<dbReference type="WBParaSite" id="nRc.2.0.1.t15322-RA">
    <property type="protein sequence ID" value="nRc.2.0.1.t15322-RA"/>
    <property type="gene ID" value="nRc.2.0.1.g15322"/>
</dbReference>
<accession>A0A915IMB4</accession>
<proteinExistence type="predicted"/>
<sequence length="11" mass="1485">MLYCYWFTRVC</sequence>
<keyword evidence="1" id="KW-1185">Reference proteome</keyword>
<dbReference type="Proteomes" id="UP000887565">
    <property type="component" value="Unplaced"/>
</dbReference>
<evidence type="ECO:0000313" key="2">
    <source>
        <dbReference type="WBParaSite" id="nRc.2.0.1.t15322-RA"/>
    </source>
</evidence>
<protein>
    <submittedName>
        <fullName evidence="2">Uncharacterized protein</fullName>
    </submittedName>
</protein>